<gene>
    <name evidence="1" type="ORF">SLEP1_g40168</name>
</gene>
<reference evidence="1 2" key="1">
    <citation type="journal article" date="2021" name="Commun. Biol.">
        <title>The genome of Shorea leprosula (Dipterocarpaceae) highlights the ecological relevance of drought in aseasonal tropical rainforests.</title>
        <authorList>
            <person name="Ng K.K.S."/>
            <person name="Kobayashi M.J."/>
            <person name="Fawcett J.A."/>
            <person name="Hatakeyama M."/>
            <person name="Paape T."/>
            <person name="Ng C.H."/>
            <person name="Ang C.C."/>
            <person name="Tnah L.H."/>
            <person name="Lee C.T."/>
            <person name="Nishiyama T."/>
            <person name="Sese J."/>
            <person name="O'Brien M.J."/>
            <person name="Copetti D."/>
            <person name="Mohd Noor M.I."/>
            <person name="Ong R.C."/>
            <person name="Putra M."/>
            <person name="Sireger I.Z."/>
            <person name="Indrioko S."/>
            <person name="Kosugi Y."/>
            <person name="Izuno A."/>
            <person name="Isagi Y."/>
            <person name="Lee S.L."/>
            <person name="Shimizu K.K."/>
        </authorList>
    </citation>
    <scope>NUCLEOTIDE SEQUENCE [LARGE SCALE GENOMIC DNA]</scope>
    <source>
        <strain evidence="1">214</strain>
    </source>
</reference>
<accession>A0AAV5L2L1</accession>
<evidence type="ECO:0000313" key="1">
    <source>
        <dbReference type="EMBL" id="GKV31483.1"/>
    </source>
</evidence>
<dbReference type="Proteomes" id="UP001054252">
    <property type="component" value="Unassembled WGS sequence"/>
</dbReference>
<protein>
    <submittedName>
        <fullName evidence="1">Uncharacterized protein</fullName>
    </submittedName>
</protein>
<name>A0AAV5L2L1_9ROSI</name>
<evidence type="ECO:0000313" key="2">
    <source>
        <dbReference type="Proteomes" id="UP001054252"/>
    </source>
</evidence>
<keyword evidence="2" id="KW-1185">Reference proteome</keyword>
<proteinExistence type="predicted"/>
<comment type="caution">
    <text evidence="1">The sequence shown here is derived from an EMBL/GenBank/DDBJ whole genome shotgun (WGS) entry which is preliminary data.</text>
</comment>
<sequence>MADLSGTGVLSFHCHEREVFAALLNQPHAVPSTPRARGPTAFAEVSWLTRGLKRAGQKLATSGQTRQVKSTFHYLMPPLGS</sequence>
<dbReference type="EMBL" id="BPVZ01000091">
    <property type="protein sequence ID" value="GKV31483.1"/>
    <property type="molecule type" value="Genomic_DNA"/>
</dbReference>
<organism evidence="1 2">
    <name type="scientific">Rubroshorea leprosula</name>
    <dbReference type="NCBI Taxonomy" id="152421"/>
    <lineage>
        <taxon>Eukaryota</taxon>
        <taxon>Viridiplantae</taxon>
        <taxon>Streptophyta</taxon>
        <taxon>Embryophyta</taxon>
        <taxon>Tracheophyta</taxon>
        <taxon>Spermatophyta</taxon>
        <taxon>Magnoliopsida</taxon>
        <taxon>eudicotyledons</taxon>
        <taxon>Gunneridae</taxon>
        <taxon>Pentapetalae</taxon>
        <taxon>rosids</taxon>
        <taxon>malvids</taxon>
        <taxon>Malvales</taxon>
        <taxon>Dipterocarpaceae</taxon>
        <taxon>Rubroshorea</taxon>
    </lineage>
</organism>
<dbReference type="AlphaFoldDB" id="A0AAV5L2L1"/>